<evidence type="ECO:0000313" key="3">
    <source>
        <dbReference type="Proteomes" id="UP000501926"/>
    </source>
</evidence>
<reference evidence="2 3" key="3">
    <citation type="submission" date="2020-02" db="EMBL/GenBank/DDBJ databases">
        <title>Newly sequenced genome of strain CSTR1 showed variability in Candidatus Kuenenia stuttgartiensis genomes.</title>
        <authorList>
            <person name="Ding C."/>
            <person name="Adrian L."/>
        </authorList>
    </citation>
    <scope>NUCLEOTIDE SEQUENCE [LARGE SCALE GENOMIC DNA]</scope>
    <source>
        <strain evidence="2 3">CSTR1</strain>
    </source>
</reference>
<reference evidence="1" key="1">
    <citation type="journal article" date="2006" name="Nature">
        <title>Deciphering the evolution and metabolism of an anammox bacterium from a community genome.</title>
        <authorList>
            <person name="Strous M."/>
            <person name="Pelletier E."/>
            <person name="Mangenot S."/>
            <person name="Rattei T."/>
            <person name="Lehner A."/>
            <person name="Taylor M.W."/>
            <person name="Horn M."/>
            <person name="Daims H."/>
            <person name="Bartol-Mavel D."/>
            <person name="Wincker P."/>
            <person name="Barbe V."/>
            <person name="Fonknechten N."/>
            <person name="Vallenet D."/>
            <person name="Segurens B."/>
            <person name="Schenowitz-Truong C."/>
            <person name="Medigue C."/>
            <person name="Collingro A."/>
            <person name="Snel B."/>
            <person name="Dutilh B.E."/>
            <person name="OpDenCamp H.J.M."/>
            <person name="vanDerDrift C."/>
            <person name="Cirpus I."/>
            <person name="vanDePas-Schoonen K.T."/>
            <person name="Harhangi H.R."/>
            <person name="vanNiftrik L."/>
            <person name="Schmid M."/>
            <person name="Keltjens J."/>
            <person name="vanDeVossenberg J."/>
            <person name="Kartal B."/>
            <person name="Meier H."/>
            <person name="Frishman D."/>
            <person name="Huynen M.A."/>
            <person name="Mewes H."/>
            <person name="Weissenbach J."/>
            <person name="Jetten M.S.M."/>
            <person name="Wagner M."/>
            <person name="LePaslier D."/>
        </authorList>
    </citation>
    <scope>NUCLEOTIDE SEQUENCE</scope>
</reference>
<organism evidence="1">
    <name type="scientific">Kuenenia stuttgartiensis</name>
    <dbReference type="NCBI Taxonomy" id="174633"/>
    <lineage>
        <taxon>Bacteria</taxon>
        <taxon>Pseudomonadati</taxon>
        <taxon>Planctomycetota</taxon>
        <taxon>Candidatus Brocadiia</taxon>
        <taxon>Candidatus Brocadiales</taxon>
        <taxon>Candidatus Brocadiaceae</taxon>
        <taxon>Candidatus Kuenenia</taxon>
    </lineage>
</organism>
<evidence type="ECO:0000313" key="2">
    <source>
        <dbReference type="EMBL" id="QII10269.1"/>
    </source>
</evidence>
<dbReference type="Proteomes" id="UP000501926">
    <property type="component" value="Chromosome"/>
</dbReference>
<dbReference type="EMBL" id="CT573072">
    <property type="protein sequence ID" value="CAJ72363.1"/>
    <property type="molecule type" value="Genomic_DNA"/>
</dbReference>
<evidence type="ECO:0000313" key="1">
    <source>
        <dbReference type="EMBL" id="CAJ72363.1"/>
    </source>
</evidence>
<reference evidence="1" key="2">
    <citation type="submission" date="2006-01" db="EMBL/GenBank/DDBJ databases">
        <authorList>
            <person name="Genoscope"/>
        </authorList>
    </citation>
    <scope>NUCLEOTIDE SEQUENCE</scope>
</reference>
<gene>
    <name evidence="2" type="ORF">KsCSTR_08900</name>
    <name evidence="1" type="ORF">kustd1618</name>
</gene>
<sequence length="51" mass="6160">MIMIQVNRYVNVRHRDFAITQLIMLLCWRRLQRLNSNAAIQIVRYILPSDC</sequence>
<name>Q1PZ49_KUEST</name>
<proteinExistence type="predicted"/>
<dbReference type="AlphaFoldDB" id="Q1PZ49"/>
<dbReference type="EMBL" id="CP049055">
    <property type="protein sequence ID" value="QII10269.1"/>
    <property type="molecule type" value="Genomic_DNA"/>
</dbReference>
<protein>
    <submittedName>
        <fullName evidence="1">Uncharacterized protein</fullName>
    </submittedName>
</protein>
<accession>Q1PZ49</accession>